<dbReference type="InterPro" id="IPR002347">
    <property type="entry name" value="SDR_fam"/>
</dbReference>
<name>A0A3M4LMQ5_PSECI</name>
<evidence type="ECO:0000313" key="5">
    <source>
        <dbReference type="Proteomes" id="UP000277236"/>
    </source>
</evidence>
<dbReference type="SMART" id="SM00822">
    <property type="entry name" value="PKS_KR"/>
    <property type="match status" value="1"/>
</dbReference>
<dbReference type="PRINTS" id="PR00081">
    <property type="entry name" value="GDHRDH"/>
</dbReference>
<accession>A0A3M4LMQ5</accession>
<dbReference type="SUPFAM" id="SSF51735">
    <property type="entry name" value="NAD(P)-binding Rossmann-fold domains"/>
    <property type="match status" value="1"/>
</dbReference>
<gene>
    <name evidence="4" type="ORF">ALQ04_03517</name>
</gene>
<keyword evidence="2" id="KW-0560">Oxidoreductase</keyword>
<organism evidence="4 5">
    <name type="scientific">Pseudomonas cichorii</name>
    <dbReference type="NCBI Taxonomy" id="36746"/>
    <lineage>
        <taxon>Bacteria</taxon>
        <taxon>Pseudomonadati</taxon>
        <taxon>Pseudomonadota</taxon>
        <taxon>Gammaproteobacteria</taxon>
        <taxon>Pseudomonadales</taxon>
        <taxon>Pseudomonadaceae</taxon>
        <taxon>Pseudomonas</taxon>
    </lineage>
</organism>
<dbReference type="Pfam" id="PF13561">
    <property type="entry name" value="adh_short_C2"/>
    <property type="match status" value="1"/>
</dbReference>
<protein>
    <submittedName>
        <fullName evidence="4">3-ketoacyl-reductase</fullName>
    </submittedName>
</protein>
<reference evidence="4 5" key="1">
    <citation type="submission" date="2018-08" db="EMBL/GenBank/DDBJ databases">
        <title>Recombination of ecologically and evolutionarily significant loci maintains genetic cohesion in the Pseudomonas syringae species complex.</title>
        <authorList>
            <person name="Dillon M."/>
            <person name="Thakur S."/>
            <person name="Almeida R.N.D."/>
            <person name="Weir B.S."/>
            <person name="Guttman D.S."/>
        </authorList>
    </citation>
    <scope>NUCLEOTIDE SEQUENCE [LARGE SCALE GENOMIC DNA]</scope>
    <source>
        <strain evidence="4 5">ICMP 3353</strain>
    </source>
</reference>
<dbReference type="InterPro" id="IPR057326">
    <property type="entry name" value="KR_dom"/>
</dbReference>
<proteinExistence type="inferred from homology"/>
<evidence type="ECO:0000313" key="4">
    <source>
        <dbReference type="EMBL" id="RMQ42650.1"/>
    </source>
</evidence>
<dbReference type="PRINTS" id="PR00080">
    <property type="entry name" value="SDRFAMILY"/>
</dbReference>
<comment type="caution">
    <text evidence="4">The sequence shown here is derived from an EMBL/GenBank/DDBJ whole genome shotgun (WGS) entry which is preliminary data.</text>
</comment>
<dbReference type="GO" id="GO:0016491">
    <property type="term" value="F:oxidoreductase activity"/>
    <property type="evidence" value="ECO:0007669"/>
    <property type="project" value="UniProtKB-KW"/>
</dbReference>
<dbReference type="Proteomes" id="UP000277236">
    <property type="component" value="Unassembled WGS sequence"/>
</dbReference>
<evidence type="ECO:0000259" key="3">
    <source>
        <dbReference type="SMART" id="SM00822"/>
    </source>
</evidence>
<dbReference type="FunFam" id="3.40.50.720:FF:000290">
    <property type="entry name" value="SDR family oxidoreductase"/>
    <property type="match status" value="1"/>
</dbReference>
<feature type="domain" description="Ketoreductase" evidence="3">
    <location>
        <begin position="43"/>
        <end position="222"/>
    </location>
</feature>
<dbReference type="AlphaFoldDB" id="A0A3M4LMQ5"/>
<dbReference type="EMBL" id="RBRE01000079">
    <property type="protein sequence ID" value="RMQ42650.1"/>
    <property type="molecule type" value="Genomic_DNA"/>
</dbReference>
<dbReference type="PANTHER" id="PTHR43639:SF1">
    <property type="entry name" value="SHORT-CHAIN DEHYDROGENASE_REDUCTASE FAMILY PROTEIN"/>
    <property type="match status" value="1"/>
</dbReference>
<dbReference type="InterPro" id="IPR036291">
    <property type="entry name" value="NAD(P)-bd_dom_sf"/>
</dbReference>
<evidence type="ECO:0000256" key="1">
    <source>
        <dbReference type="ARBA" id="ARBA00006484"/>
    </source>
</evidence>
<sequence>MYDSACAPAMSMLKPPHRPASAVFNDATPQENTMIQHRNLTGKVALVQGGSRGIGAAIVRRLAQEGAAVAFTYVSSEINALDLQDSINANGDKALAIRADSADANAIRHAVQTTAETFGGLDILVNNAGVLAVAPLDQFNLDDFDRILAINVRGVFIASQEAARHMSEGGRIINIGSTNAERMPFAGGAPYAMSKSALVGLTKGLARDLGPQGITVNNVQPGPVDTDMNPAHGEFAESLMTFMAIPRYGKSEEIASFVAYLAGPEAGYITGASLSIDGGFSA</sequence>
<evidence type="ECO:0000256" key="2">
    <source>
        <dbReference type="ARBA" id="ARBA00023002"/>
    </source>
</evidence>
<dbReference type="Gene3D" id="3.40.50.720">
    <property type="entry name" value="NAD(P)-binding Rossmann-like Domain"/>
    <property type="match status" value="1"/>
</dbReference>
<dbReference type="CDD" id="cd05233">
    <property type="entry name" value="SDR_c"/>
    <property type="match status" value="1"/>
</dbReference>
<comment type="similarity">
    <text evidence="1">Belongs to the short-chain dehydrogenases/reductases (SDR) family.</text>
</comment>
<dbReference type="PANTHER" id="PTHR43639">
    <property type="entry name" value="OXIDOREDUCTASE, SHORT-CHAIN DEHYDROGENASE/REDUCTASE FAMILY (AFU_ORTHOLOGUE AFUA_5G02870)"/>
    <property type="match status" value="1"/>
</dbReference>